<name>A0A1N6YEN5_9BACT</name>
<dbReference type="CDD" id="cd04301">
    <property type="entry name" value="NAT_SF"/>
    <property type="match status" value="1"/>
</dbReference>
<dbReference type="EMBL" id="FTNM01000003">
    <property type="protein sequence ID" value="SIR13020.1"/>
    <property type="molecule type" value="Genomic_DNA"/>
</dbReference>
<evidence type="ECO:0000313" key="3">
    <source>
        <dbReference type="Proteomes" id="UP000185924"/>
    </source>
</evidence>
<dbReference type="Gene3D" id="3.40.630.30">
    <property type="match status" value="1"/>
</dbReference>
<protein>
    <submittedName>
        <fullName evidence="2">Predicted N-acyltransferase, GNAT family</fullName>
    </submittedName>
</protein>
<keyword evidence="2" id="KW-0012">Acyltransferase</keyword>
<dbReference type="GO" id="GO:0016747">
    <property type="term" value="F:acyltransferase activity, transferring groups other than amino-acyl groups"/>
    <property type="evidence" value="ECO:0007669"/>
    <property type="project" value="InterPro"/>
</dbReference>
<dbReference type="InterPro" id="IPR016181">
    <property type="entry name" value="Acyl_CoA_acyltransferase"/>
</dbReference>
<evidence type="ECO:0000313" key="2">
    <source>
        <dbReference type="EMBL" id="SIR13020.1"/>
    </source>
</evidence>
<dbReference type="AlphaFoldDB" id="A0A1N6YEN5"/>
<keyword evidence="2" id="KW-0808">Transferase</keyword>
<reference evidence="3" key="1">
    <citation type="submission" date="2017-01" db="EMBL/GenBank/DDBJ databases">
        <authorList>
            <person name="Varghese N."/>
            <person name="Submissions S."/>
        </authorList>
    </citation>
    <scope>NUCLEOTIDE SEQUENCE [LARGE SCALE GENOMIC DNA]</scope>
    <source>
        <strain evidence="3">DM9</strain>
    </source>
</reference>
<dbReference type="PROSITE" id="PS51186">
    <property type="entry name" value="GNAT"/>
    <property type="match status" value="1"/>
</dbReference>
<dbReference type="Proteomes" id="UP000185924">
    <property type="component" value="Unassembled WGS sequence"/>
</dbReference>
<keyword evidence="3" id="KW-1185">Reference proteome</keyword>
<organism evidence="2 3">
    <name type="scientific">Pontibacter lucknowensis</name>
    <dbReference type="NCBI Taxonomy" id="1077936"/>
    <lineage>
        <taxon>Bacteria</taxon>
        <taxon>Pseudomonadati</taxon>
        <taxon>Bacteroidota</taxon>
        <taxon>Cytophagia</taxon>
        <taxon>Cytophagales</taxon>
        <taxon>Hymenobacteraceae</taxon>
        <taxon>Pontibacter</taxon>
    </lineage>
</organism>
<gene>
    <name evidence="2" type="ORF">SAMN05421545_2448</name>
</gene>
<feature type="domain" description="N-acetyltransferase" evidence="1">
    <location>
        <begin position="3"/>
        <end position="142"/>
    </location>
</feature>
<dbReference type="SUPFAM" id="SSF55729">
    <property type="entry name" value="Acyl-CoA N-acyltransferases (Nat)"/>
    <property type="match status" value="1"/>
</dbReference>
<sequence>MIEVIRAEREQDRSAAFNIREQVFVEEQQVPREAERDQFESTARHYLATCEGIACGAARWRQTDQGIKLERFAVLADYRNRQVGAALLQAVLRDVQAAHAGSKVYLNAQLPAVNFYKRHGFVTEGDMFTECDIQHYKMVYKG</sequence>
<dbReference type="RefSeq" id="WP_076422317.1">
    <property type="nucleotide sequence ID" value="NZ_FTNM01000003.1"/>
</dbReference>
<dbReference type="InterPro" id="IPR000182">
    <property type="entry name" value="GNAT_dom"/>
</dbReference>
<dbReference type="Pfam" id="PF13673">
    <property type="entry name" value="Acetyltransf_10"/>
    <property type="match status" value="1"/>
</dbReference>
<dbReference type="OrthoDB" id="9796171at2"/>
<proteinExistence type="predicted"/>
<dbReference type="STRING" id="1077936.SAMN05421545_2448"/>
<evidence type="ECO:0000259" key="1">
    <source>
        <dbReference type="PROSITE" id="PS51186"/>
    </source>
</evidence>
<accession>A0A1N6YEN5</accession>